<dbReference type="Pfam" id="PF14230">
    <property type="entry name" value="DUF4333"/>
    <property type="match status" value="1"/>
</dbReference>
<dbReference type="RefSeq" id="WP_158657607.1">
    <property type="nucleotide sequence ID" value="NZ_POQT01000023.1"/>
</dbReference>
<gene>
    <name evidence="3" type="ORF">BKA19_3687</name>
</gene>
<protein>
    <submittedName>
        <fullName evidence="3">Uncharacterized protein DUF4333</fullName>
    </submittedName>
</protein>
<feature type="chain" id="PRO_5020193434" evidence="1">
    <location>
        <begin position="22"/>
        <end position="101"/>
    </location>
</feature>
<evidence type="ECO:0000256" key="1">
    <source>
        <dbReference type="SAM" id="SignalP"/>
    </source>
</evidence>
<organism evidence="3 4">
    <name type="scientific">Blastococcus saxobsidens</name>
    <dbReference type="NCBI Taxonomy" id="138336"/>
    <lineage>
        <taxon>Bacteria</taxon>
        <taxon>Bacillati</taxon>
        <taxon>Actinomycetota</taxon>
        <taxon>Actinomycetes</taxon>
        <taxon>Geodermatophilales</taxon>
        <taxon>Geodermatophilaceae</taxon>
        <taxon>Blastococcus</taxon>
    </lineage>
</organism>
<name>A0A4Q7Y9V7_9ACTN</name>
<feature type="domain" description="DUF4333" evidence="2">
    <location>
        <begin position="13"/>
        <end position="86"/>
    </location>
</feature>
<dbReference type="Proteomes" id="UP000292507">
    <property type="component" value="Unassembled WGS sequence"/>
</dbReference>
<keyword evidence="1" id="KW-0732">Signal</keyword>
<proteinExistence type="predicted"/>
<evidence type="ECO:0000259" key="2">
    <source>
        <dbReference type="Pfam" id="PF14230"/>
    </source>
</evidence>
<feature type="signal peptide" evidence="1">
    <location>
        <begin position="1"/>
        <end position="21"/>
    </location>
</feature>
<dbReference type="EMBL" id="SHKV01000001">
    <property type="protein sequence ID" value="RZU33942.1"/>
    <property type="molecule type" value="Genomic_DNA"/>
</dbReference>
<accession>A0A4Q7Y9V7</accession>
<reference evidence="3 4" key="1">
    <citation type="submission" date="2019-02" db="EMBL/GenBank/DDBJ databases">
        <title>Sequencing the genomes of 1000 actinobacteria strains.</title>
        <authorList>
            <person name="Klenk H.-P."/>
        </authorList>
    </citation>
    <scope>NUCLEOTIDE SEQUENCE [LARGE SCALE GENOMIC DNA]</scope>
    <source>
        <strain evidence="3 4">DSM 44509</strain>
    </source>
</reference>
<evidence type="ECO:0000313" key="4">
    <source>
        <dbReference type="Proteomes" id="UP000292507"/>
    </source>
</evidence>
<dbReference type="AlphaFoldDB" id="A0A4Q7Y9V7"/>
<dbReference type="InterPro" id="IPR025637">
    <property type="entry name" value="DUF4333"/>
</dbReference>
<evidence type="ECO:0000313" key="3">
    <source>
        <dbReference type="EMBL" id="RZU33942.1"/>
    </source>
</evidence>
<sequence length="101" mass="10130">MARRALLGFVAVLSAGSTACGADRVPADAVAAEAAAVLAERTGVRSQVSCPDELEVVPGTALRCELTPEGASERYGVTVTVTSVDGDDVDVAVEVDDAPAA</sequence>
<keyword evidence="4" id="KW-1185">Reference proteome</keyword>
<dbReference type="PROSITE" id="PS51257">
    <property type="entry name" value="PROKAR_LIPOPROTEIN"/>
    <property type="match status" value="1"/>
</dbReference>
<comment type="caution">
    <text evidence="3">The sequence shown here is derived from an EMBL/GenBank/DDBJ whole genome shotgun (WGS) entry which is preliminary data.</text>
</comment>